<evidence type="ECO:0000313" key="6">
    <source>
        <dbReference type="Proteomes" id="UP001224418"/>
    </source>
</evidence>
<organism evidence="5 6">
    <name type="scientific">Hathewaya limosa</name>
    <name type="common">Clostridium limosum</name>
    <dbReference type="NCBI Taxonomy" id="1536"/>
    <lineage>
        <taxon>Bacteria</taxon>
        <taxon>Bacillati</taxon>
        <taxon>Bacillota</taxon>
        <taxon>Clostridia</taxon>
        <taxon>Eubacteriales</taxon>
        <taxon>Clostridiaceae</taxon>
        <taxon>Hathewaya</taxon>
    </lineage>
</organism>
<keyword evidence="1" id="KW-0805">Transcription regulation</keyword>
<reference evidence="5 6" key="1">
    <citation type="submission" date="2023-07" db="EMBL/GenBank/DDBJ databases">
        <title>Genomic Encyclopedia of Type Strains, Phase IV (KMG-IV): sequencing the most valuable type-strain genomes for metagenomic binning, comparative biology and taxonomic classification.</title>
        <authorList>
            <person name="Goeker M."/>
        </authorList>
    </citation>
    <scope>NUCLEOTIDE SEQUENCE [LARGE SCALE GENOMIC DNA]</scope>
    <source>
        <strain evidence="5 6">DSM 1400</strain>
    </source>
</reference>
<dbReference type="EMBL" id="JAUSWN010000019">
    <property type="protein sequence ID" value="MDQ0480416.1"/>
    <property type="molecule type" value="Genomic_DNA"/>
</dbReference>
<evidence type="ECO:0000256" key="2">
    <source>
        <dbReference type="ARBA" id="ARBA00023125"/>
    </source>
</evidence>
<evidence type="ECO:0000313" key="5">
    <source>
        <dbReference type="EMBL" id="MDQ0480416.1"/>
    </source>
</evidence>
<proteinExistence type="predicted"/>
<protein>
    <submittedName>
        <fullName evidence="5">DNA-binding MarR family transcriptional regulator</fullName>
    </submittedName>
</protein>
<dbReference type="RefSeq" id="WP_307356391.1">
    <property type="nucleotide sequence ID" value="NZ_BAAACJ010000007.1"/>
</dbReference>
<evidence type="ECO:0000256" key="1">
    <source>
        <dbReference type="ARBA" id="ARBA00023015"/>
    </source>
</evidence>
<accession>A0ABU0JW01</accession>
<name>A0ABU0JW01_HATLI</name>
<dbReference type="SUPFAM" id="SSF46785">
    <property type="entry name" value="Winged helix' DNA-binding domain"/>
    <property type="match status" value="1"/>
</dbReference>
<dbReference type="Proteomes" id="UP001224418">
    <property type="component" value="Unassembled WGS sequence"/>
</dbReference>
<comment type="caution">
    <text evidence="5">The sequence shown here is derived from an EMBL/GenBank/DDBJ whole genome shotgun (WGS) entry which is preliminary data.</text>
</comment>
<keyword evidence="3" id="KW-0804">Transcription</keyword>
<dbReference type="SMART" id="SM00347">
    <property type="entry name" value="HTH_MARR"/>
    <property type="match status" value="1"/>
</dbReference>
<dbReference type="Pfam" id="PF01047">
    <property type="entry name" value="MarR"/>
    <property type="match status" value="1"/>
</dbReference>
<dbReference type="InterPro" id="IPR036390">
    <property type="entry name" value="WH_DNA-bd_sf"/>
</dbReference>
<dbReference type="PROSITE" id="PS50995">
    <property type="entry name" value="HTH_MARR_2"/>
    <property type="match status" value="1"/>
</dbReference>
<sequence>MDVYSKDSMYHIFFQVVRLHFVHMHSSLEKAGVHPGQPPILFCLIHKDGQSQKELADKIKVKPATMTVTLNRMEKNNLIYRKPDKKDQRTTRVHITEKGKRICNEVKIIMEDLEKDCLKGFTEEEKISFCNLLHKIKDNLDT</sequence>
<dbReference type="Gene3D" id="1.10.10.10">
    <property type="entry name" value="Winged helix-like DNA-binding domain superfamily/Winged helix DNA-binding domain"/>
    <property type="match status" value="1"/>
</dbReference>
<dbReference type="PANTHER" id="PTHR42756">
    <property type="entry name" value="TRANSCRIPTIONAL REGULATOR, MARR"/>
    <property type="match status" value="1"/>
</dbReference>
<dbReference type="InterPro" id="IPR000835">
    <property type="entry name" value="HTH_MarR-typ"/>
</dbReference>
<keyword evidence="6" id="KW-1185">Reference proteome</keyword>
<dbReference type="PANTHER" id="PTHR42756:SF1">
    <property type="entry name" value="TRANSCRIPTIONAL REPRESSOR OF EMRAB OPERON"/>
    <property type="match status" value="1"/>
</dbReference>
<evidence type="ECO:0000259" key="4">
    <source>
        <dbReference type="PROSITE" id="PS50995"/>
    </source>
</evidence>
<evidence type="ECO:0000256" key="3">
    <source>
        <dbReference type="ARBA" id="ARBA00023163"/>
    </source>
</evidence>
<dbReference type="PRINTS" id="PR00598">
    <property type="entry name" value="HTHMARR"/>
</dbReference>
<dbReference type="GO" id="GO:0003677">
    <property type="term" value="F:DNA binding"/>
    <property type="evidence" value="ECO:0007669"/>
    <property type="project" value="UniProtKB-KW"/>
</dbReference>
<keyword evidence="2 5" id="KW-0238">DNA-binding</keyword>
<dbReference type="InterPro" id="IPR036388">
    <property type="entry name" value="WH-like_DNA-bd_sf"/>
</dbReference>
<feature type="domain" description="HTH marR-type" evidence="4">
    <location>
        <begin position="6"/>
        <end position="138"/>
    </location>
</feature>
<gene>
    <name evidence="5" type="ORF">QOZ93_002164</name>
</gene>